<evidence type="ECO:0000256" key="1">
    <source>
        <dbReference type="SAM" id="MobiDB-lite"/>
    </source>
</evidence>
<keyword evidence="2" id="KW-0808">Transferase</keyword>
<sequence>MRAIVRTASSGKAPAALSPLSMTQSVPSRTALATSVASARVGRGDLIIDSSICVAVTTGFPASEEDFLDRDFHAEVAAGHHERVGLAEDVVEVDHAFLKLSFK</sequence>
<proteinExistence type="predicted"/>
<name>A0A5A7NXD0_STRAF</name>
<dbReference type="AlphaFoldDB" id="A0A5A7NXD0"/>
<evidence type="ECO:0000313" key="3">
    <source>
        <dbReference type="Proteomes" id="UP000325081"/>
    </source>
</evidence>
<dbReference type="EMBL" id="BKCP01000001">
    <property type="protein sequence ID" value="GER24917.1"/>
    <property type="molecule type" value="Genomic_DNA"/>
</dbReference>
<organism evidence="2 3">
    <name type="scientific">Striga asiatica</name>
    <name type="common">Asiatic witchweed</name>
    <name type="synonym">Buchnera asiatica</name>
    <dbReference type="NCBI Taxonomy" id="4170"/>
    <lineage>
        <taxon>Eukaryota</taxon>
        <taxon>Viridiplantae</taxon>
        <taxon>Streptophyta</taxon>
        <taxon>Embryophyta</taxon>
        <taxon>Tracheophyta</taxon>
        <taxon>Spermatophyta</taxon>
        <taxon>Magnoliopsida</taxon>
        <taxon>eudicotyledons</taxon>
        <taxon>Gunneridae</taxon>
        <taxon>Pentapetalae</taxon>
        <taxon>asterids</taxon>
        <taxon>lamiids</taxon>
        <taxon>Lamiales</taxon>
        <taxon>Orobanchaceae</taxon>
        <taxon>Buchnereae</taxon>
        <taxon>Striga</taxon>
    </lineage>
</organism>
<dbReference type="GO" id="GO:0016740">
    <property type="term" value="F:transferase activity"/>
    <property type="evidence" value="ECO:0007669"/>
    <property type="project" value="UniProtKB-KW"/>
</dbReference>
<gene>
    <name evidence="2" type="ORF">STAS_00464</name>
</gene>
<comment type="caution">
    <text evidence="2">The sequence shown here is derived from an EMBL/GenBank/DDBJ whole genome shotgun (WGS) entry which is preliminary data.</text>
</comment>
<protein>
    <submittedName>
        <fullName evidence="2">Aspartate carbamoyltransferase regulatory chain</fullName>
    </submittedName>
</protein>
<keyword evidence="3" id="KW-1185">Reference proteome</keyword>
<accession>A0A5A7NXD0</accession>
<reference evidence="3" key="1">
    <citation type="journal article" date="2019" name="Curr. Biol.">
        <title>Genome Sequence of Striga asiatica Provides Insight into the Evolution of Plant Parasitism.</title>
        <authorList>
            <person name="Yoshida S."/>
            <person name="Kim S."/>
            <person name="Wafula E.K."/>
            <person name="Tanskanen J."/>
            <person name="Kim Y.M."/>
            <person name="Honaas L."/>
            <person name="Yang Z."/>
            <person name="Spallek T."/>
            <person name="Conn C.E."/>
            <person name="Ichihashi Y."/>
            <person name="Cheong K."/>
            <person name="Cui S."/>
            <person name="Der J.P."/>
            <person name="Gundlach H."/>
            <person name="Jiao Y."/>
            <person name="Hori C."/>
            <person name="Ishida J.K."/>
            <person name="Kasahara H."/>
            <person name="Kiba T."/>
            <person name="Kim M.S."/>
            <person name="Koo N."/>
            <person name="Laohavisit A."/>
            <person name="Lee Y.H."/>
            <person name="Lumba S."/>
            <person name="McCourt P."/>
            <person name="Mortimer J.C."/>
            <person name="Mutuku J.M."/>
            <person name="Nomura T."/>
            <person name="Sasaki-Sekimoto Y."/>
            <person name="Seto Y."/>
            <person name="Wang Y."/>
            <person name="Wakatake T."/>
            <person name="Sakakibara H."/>
            <person name="Demura T."/>
            <person name="Yamaguchi S."/>
            <person name="Yoneyama K."/>
            <person name="Manabe R.I."/>
            <person name="Nelson D.C."/>
            <person name="Schulman A.H."/>
            <person name="Timko M.P."/>
            <person name="dePamphilis C.W."/>
            <person name="Choi D."/>
            <person name="Shirasu K."/>
        </authorList>
    </citation>
    <scope>NUCLEOTIDE SEQUENCE [LARGE SCALE GENOMIC DNA]</scope>
    <source>
        <strain evidence="3">cv. UVA1</strain>
    </source>
</reference>
<dbReference type="OrthoDB" id="7975737at2759"/>
<dbReference type="Proteomes" id="UP000325081">
    <property type="component" value="Unassembled WGS sequence"/>
</dbReference>
<evidence type="ECO:0000313" key="2">
    <source>
        <dbReference type="EMBL" id="GER24917.1"/>
    </source>
</evidence>
<feature type="region of interest" description="Disordered" evidence="1">
    <location>
        <begin position="1"/>
        <end position="20"/>
    </location>
</feature>